<dbReference type="PROSITE" id="PS50970">
    <property type="entry name" value="HCY"/>
    <property type="match status" value="1"/>
</dbReference>
<evidence type="ECO:0000256" key="4">
    <source>
        <dbReference type="ARBA" id="ARBA00022833"/>
    </source>
</evidence>
<accession>A0A813K6Q4</accession>
<proteinExistence type="predicted"/>
<feature type="binding site" evidence="5 6">
    <location>
        <position position="235"/>
    </location>
    <ligand>
        <name>Zn(2+)</name>
        <dbReference type="ChEBI" id="CHEBI:29105"/>
    </ligand>
</feature>
<keyword evidence="3 5" id="KW-0479">Metal-binding</keyword>
<dbReference type="InterPro" id="IPR051486">
    <property type="entry name" value="Hcy_S-methyltransferase"/>
</dbReference>
<evidence type="ECO:0000259" key="7">
    <source>
        <dbReference type="PROSITE" id="PS50970"/>
    </source>
</evidence>
<dbReference type="FunFam" id="3.20.20.330:FF:000002">
    <property type="entry name" value="Homocysteine S-methyltransferase"/>
    <property type="match status" value="1"/>
</dbReference>
<dbReference type="InterPro" id="IPR036589">
    <property type="entry name" value="HCY_dom_sf"/>
</dbReference>
<evidence type="ECO:0000313" key="9">
    <source>
        <dbReference type="EMBL" id="CAE8692637.1"/>
    </source>
</evidence>
<feature type="domain" description="Hcy-binding" evidence="7">
    <location>
        <begin position="16"/>
        <end position="319"/>
    </location>
</feature>
<evidence type="ECO:0000256" key="5">
    <source>
        <dbReference type="PIRSR" id="PIRSR037505-2"/>
    </source>
</evidence>
<dbReference type="InterPro" id="IPR003726">
    <property type="entry name" value="HCY_dom"/>
</dbReference>
<evidence type="ECO:0000256" key="6">
    <source>
        <dbReference type="PROSITE-ProRule" id="PRU00333"/>
    </source>
</evidence>
<keyword evidence="11" id="KW-1185">Reference proteome</keyword>
<evidence type="ECO:0000313" key="11">
    <source>
        <dbReference type="Proteomes" id="UP000654075"/>
    </source>
</evidence>
<dbReference type="OrthoDB" id="261426at2759"/>
<organism evidence="9 10">
    <name type="scientific">Polarella glacialis</name>
    <name type="common">Dinoflagellate</name>
    <dbReference type="NCBI Taxonomy" id="89957"/>
    <lineage>
        <taxon>Eukaryota</taxon>
        <taxon>Sar</taxon>
        <taxon>Alveolata</taxon>
        <taxon>Dinophyceae</taxon>
        <taxon>Suessiales</taxon>
        <taxon>Suessiaceae</taxon>
        <taxon>Polarella</taxon>
    </lineage>
</organism>
<evidence type="ECO:0000256" key="2">
    <source>
        <dbReference type="ARBA" id="ARBA00022679"/>
    </source>
</evidence>
<dbReference type="PANTHER" id="PTHR46015">
    <property type="entry name" value="ZGC:172121"/>
    <property type="match status" value="1"/>
</dbReference>
<dbReference type="AlphaFoldDB" id="A0A813K6Q4"/>
<dbReference type="Pfam" id="PF02574">
    <property type="entry name" value="S-methyl_trans"/>
    <property type="match status" value="1"/>
</dbReference>
<evidence type="ECO:0000313" key="10">
    <source>
        <dbReference type="Proteomes" id="UP000626109"/>
    </source>
</evidence>
<dbReference type="GO" id="GO:0033528">
    <property type="term" value="P:S-methylmethionine cycle"/>
    <property type="evidence" value="ECO:0007669"/>
    <property type="project" value="TreeGrafter"/>
</dbReference>
<gene>
    <name evidence="8" type="ORF">PGLA1383_LOCUS8742</name>
    <name evidence="9" type="ORF">PGLA2088_LOCUS27979</name>
</gene>
<dbReference type="InterPro" id="IPR017226">
    <property type="entry name" value="BHMT-like"/>
</dbReference>
<dbReference type="Proteomes" id="UP000626109">
    <property type="component" value="Unassembled WGS sequence"/>
</dbReference>
<dbReference type="Gene3D" id="3.20.20.330">
    <property type="entry name" value="Homocysteine-binding-like domain"/>
    <property type="match status" value="1"/>
</dbReference>
<dbReference type="SUPFAM" id="SSF82282">
    <property type="entry name" value="Homocysteine S-methyltransferase"/>
    <property type="match status" value="1"/>
</dbReference>
<dbReference type="EMBL" id="CAJNNV010004023">
    <property type="protein sequence ID" value="CAE8590014.1"/>
    <property type="molecule type" value="Genomic_DNA"/>
</dbReference>
<dbReference type="OMA" id="CSQPEVI"/>
<feature type="binding site" evidence="6">
    <location>
        <position position="304"/>
    </location>
    <ligand>
        <name>Zn(2+)</name>
        <dbReference type="ChEBI" id="CHEBI:29105"/>
    </ligand>
</feature>
<dbReference type="NCBIfam" id="NF007020">
    <property type="entry name" value="PRK09485.1"/>
    <property type="match status" value="1"/>
</dbReference>
<sequence>MTAEVVGQPCIPVGKDPLAALSRNGRVVVLDGGLATHIESFGEDIDHALWSARCLVVNPDVIRRAHTDYYAAGADVAITASYQAHIPGFQALGVDPAKATDAMKSSVRLAQEGASAVGGATRLVAGSIGPYGASLHNGSEYTGDYPGMDEDKLLEWHRPRAKALVEAGCDILACETVPCMMEARALVRLVEELQHPAWVTFSCRSGSEVCSGERFADCVSAVAACSYVVGAGVNCSDPRFVAELVGTCRENLPVWKHVVVYPNSGEVWCGETHAWKSGTATADEAFVTMARQWVSLGATCVGGCCRTSPATIAALRAAFADNPAVADNTGA</sequence>
<dbReference type="GO" id="GO:0032259">
    <property type="term" value="P:methylation"/>
    <property type="evidence" value="ECO:0007669"/>
    <property type="project" value="UniProtKB-KW"/>
</dbReference>
<keyword evidence="1 6" id="KW-0489">Methyltransferase</keyword>
<dbReference type="PIRSF" id="PIRSF037505">
    <property type="entry name" value="Betaine_HMT"/>
    <property type="match status" value="1"/>
</dbReference>
<evidence type="ECO:0000256" key="3">
    <source>
        <dbReference type="ARBA" id="ARBA00022723"/>
    </source>
</evidence>
<dbReference type="EMBL" id="CAJNNW010027677">
    <property type="protein sequence ID" value="CAE8692637.1"/>
    <property type="molecule type" value="Genomic_DNA"/>
</dbReference>
<keyword evidence="2 6" id="KW-0808">Transferase</keyword>
<feature type="binding site" evidence="6">
    <location>
        <position position="305"/>
    </location>
    <ligand>
        <name>Zn(2+)</name>
        <dbReference type="ChEBI" id="CHEBI:29105"/>
    </ligand>
</feature>
<dbReference type="GO" id="GO:0009086">
    <property type="term" value="P:methionine biosynthetic process"/>
    <property type="evidence" value="ECO:0007669"/>
    <property type="project" value="InterPro"/>
</dbReference>
<reference evidence="9" key="1">
    <citation type="submission" date="2021-02" db="EMBL/GenBank/DDBJ databases">
        <authorList>
            <person name="Dougan E. K."/>
            <person name="Rhodes N."/>
            <person name="Thang M."/>
            <person name="Chan C."/>
        </authorList>
    </citation>
    <scope>NUCLEOTIDE SEQUENCE</scope>
</reference>
<name>A0A813K6Q4_POLGL</name>
<dbReference type="PANTHER" id="PTHR46015:SF1">
    <property type="entry name" value="HOMOCYSTEINE S-METHYLTRANSFERASE-LIKE ISOFORM 1"/>
    <property type="match status" value="1"/>
</dbReference>
<dbReference type="GO" id="GO:0008898">
    <property type="term" value="F:S-adenosylmethionine-homocysteine S-methyltransferase activity"/>
    <property type="evidence" value="ECO:0007669"/>
    <property type="project" value="TreeGrafter"/>
</dbReference>
<comment type="cofactor">
    <cofactor evidence="5">
        <name>Zn(2+)</name>
        <dbReference type="ChEBI" id="CHEBI:29105"/>
    </cofactor>
    <text evidence="5">Binds 1 zinc ion per subunit.</text>
</comment>
<comment type="caution">
    <text evidence="9">The sequence shown here is derived from an EMBL/GenBank/DDBJ whole genome shotgun (WGS) entry which is preliminary data.</text>
</comment>
<evidence type="ECO:0000313" key="8">
    <source>
        <dbReference type="EMBL" id="CAE8590014.1"/>
    </source>
</evidence>
<dbReference type="Proteomes" id="UP000654075">
    <property type="component" value="Unassembled WGS sequence"/>
</dbReference>
<keyword evidence="4 5" id="KW-0862">Zinc</keyword>
<protein>
    <recommendedName>
        <fullName evidence="7">Hcy-binding domain-containing protein</fullName>
    </recommendedName>
</protein>
<evidence type="ECO:0000256" key="1">
    <source>
        <dbReference type="ARBA" id="ARBA00022603"/>
    </source>
</evidence>
<dbReference type="GO" id="GO:0008270">
    <property type="term" value="F:zinc ion binding"/>
    <property type="evidence" value="ECO:0007669"/>
    <property type="project" value="InterPro"/>
</dbReference>